<dbReference type="SUPFAM" id="SSF53167">
    <property type="entry name" value="Purine and uridine phosphorylases"/>
    <property type="match status" value="1"/>
</dbReference>
<comment type="caution">
    <text evidence="2">The sequence shown here is derived from an EMBL/GenBank/DDBJ whole genome shotgun (WGS) entry which is preliminary data.</text>
</comment>
<accession>A0A179FR93</accession>
<evidence type="ECO:0000256" key="1">
    <source>
        <dbReference type="SAM" id="MobiDB-lite"/>
    </source>
</evidence>
<dbReference type="OrthoDB" id="5245391at2759"/>
<dbReference type="KEGG" id="pchm:VFPPC_04208"/>
<dbReference type="Proteomes" id="UP000078397">
    <property type="component" value="Unassembled WGS sequence"/>
</dbReference>
<dbReference type="GeneID" id="28847592"/>
<protein>
    <submittedName>
        <fullName evidence="2">WD domain-containing protein</fullName>
    </submittedName>
</protein>
<dbReference type="GO" id="GO:0009116">
    <property type="term" value="P:nucleoside metabolic process"/>
    <property type="evidence" value="ECO:0007669"/>
    <property type="project" value="InterPro"/>
</dbReference>
<sequence>MSAMYSPSRTEPEVAWVCGTKTTYIASCAFLDKLREEFHHDGNLYTLGEIGNLKVVIAQRSQKGLTGGADDSDDDGECGEAASVARDILKSFQNLKLCLMVGIGGGAPNTKHDVRLGDVVVGVGCGANAGTLQYDFGKSIIRGDFHVTRSLSQTPRILKAAVTGLRARYVANGHELEYSIRTTLRKNPRLQKDYQRPDHTSDRLYQSSVAHPTNDKSDCAITCGGPNLVLRAKRNISEDNPAIHFGIIASASSLMTDASVRDKLAVEENILCFETEAAGLISRFPCLIIRGICDYSDTHRNKTWQGYASMTAAAYAKDLLGIIYPGKLQTERKLGDSLLGEGIKEHPTENSHSQGPGAARMDRVAVEDVGWWIETEVQEVEATLRARAANIVYFALDFDDFFRCISDGPLESFLTLTANSPTNAIANTMREYVTWRWGTVGWDIVRWLIRDHSDTASSALNLSMSAFLQNDAPNDVPIVELRRLNSTPTARIPQSLAAYQARRMGGVRFRFDDVIAKLISELSWIVATFKTPGDTSPSFTKAKLEHNPFQEDYELCFRITHDEAPAEFSNSSKGTCWHSLFSGTNVAVGFPVPAPPDGMLGLELPLTLMADLAGVSYPVRYKKGLVLKGYNNALIPIYAGFWSGLSKSTKSLQWHLYSGGQERLYMTTVKKEEPDLQPLATKPDEAAFIETIEQIPRHFLGFYERATVRVGTNASRADHIRAIPDHLLNESRTRGLLEWTRTITASLGGGGMGLSGGISTGVRFRPWKERQMRFAQSIPDHSIIQDALTKPTILYDTRTKVAWMLPHIRVVLYLVQAWTKLHYPAECAKVDYPPFDENTTNVGELLRALELAWSQFPHIDFKQQFLWYCRTLDGLQDDEDLKPARRSSNMLAGVDFANLALAPRDYSIFRVPVNPNVSGEWPQMLKSNWKDVRPYRVLTIFCNDLDPAPISPHFWMCSTWLHPPSFQNYLVATRPCLKTLAERHGTDPVKLSPQHECREGPSRLFQTCRTGICNPLQKIKRAQGRPYRELTWLLQGEGFGLRGHDDNSEPVLIFGEVLPDGFNRSCHPTNHMQPPLPLQLRTVDPGTERPERHPRGPVAPEEALPQPIAELI</sequence>
<evidence type="ECO:0000313" key="2">
    <source>
        <dbReference type="EMBL" id="OAQ67877.1"/>
    </source>
</evidence>
<dbReference type="AlphaFoldDB" id="A0A179FR93"/>
<name>A0A179FR93_METCM</name>
<keyword evidence="3" id="KW-1185">Reference proteome</keyword>
<dbReference type="Gene3D" id="3.40.50.1580">
    <property type="entry name" value="Nucleoside phosphorylase domain"/>
    <property type="match status" value="1"/>
</dbReference>
<dbReference type="EMBL" id="LSBJ02000003">
    <property type="protein sequence ID" value="OAQ67877.1"/>
    <property type="molecule type" value="Genomic_DNA"/>
</dbReference>
<dbReference type="PANTHER" id="PTHR46082:SF11">
    <property type="entry name" value="AAA+ ATPASE DOMAIN-CONTAINING PROTEIN-RELATED"/>
    <property type="match status" value="1"/>
</dbReference>
<dbReference type="STRING" id="1380566.A0A179FR93"/>
<reference evidence="2 3" key="1">
    <citation type="journal article" date="2016" name="PLoS Pathog.">
        <title>Biosynthesis of antibiotic leucinostatins in bio-control fungus Purpureocillium lilacinum and their inhibition on phytophthora revealed by genome mining.</title>
        <authorList>
            <person name="Wang G."/>
            <person name="Liu Z."/>
            <person name="Lin R."/>
            <person name="Li E."/>
            <person name="Mao Z."/>
            <person name="Ling J."/>
            <person name="Yang Y."/>
            <person name="Yin W.B."/>
            <person name="Xie B."/>
        </authorList>
    </citation>
    <scope>NUCLEOTIDE SEQUENCE [LARGE SCALE GENOMIC DNA]</scope>
    <source>
        <strain evidence="2">170</strain>
    </source>
</reference>
<proteinExistence type="predicted"/>
<dbReference type="GO" id="GO:0003824">
    <property type="term" value="F:catalytic activity"/>
    <property type="evidence" value="ECO:0007669"/>
    <property type="project" value="InterPro"/>
</dbReference>
<organism evidence="2 3">
    <name type="scientific">Pochonia chlamydosporia 170</name>
    <dbReference type="NCBI Taxonomy" id="1380566"/>
    <lineage>
        <taxon>Eukaryota</taxon>
        <taxon>Fungi</taxon>
        <taxon>Dikarya</taxon>
        <taxon>Ascomycota</taxon>
        <taxon>Pezizomycotina</taxon>
        <taxon>Sordariomycetes</taxon>
        <taxon>Hypocreomycetidae</taxon>
        <taxon>Hypocreales</taxon>
        <taxon>Clavicipitaceae</taxon>
        <taxon>Pochonia</taxon>
    </lineage>
</organism>
<dbReference type="InterPro" id="IPR053137">
    <property type="entry name" value="NLR-like"/>
</dbReference>
<evidence type="ECO:0000313" key="3">
    <source>
        <dbReference type="Proteomes" id="UP000078397"/>
    </source>
</evidence>
<dbReference type="InterPro" id="IPR035994">
    <property type="entry name" value="Nucleoside_phosphorylase_sf"/>
</dbReference>
<feature type="region of interest" description="Disordered" evidence="1">
    <location>
        <begin position="1067"/>
        <end position="1112"/>
    </location>
</feature>
<dbReference type="RefSeq" id="XP_018144727.1">
    <property type="nucleotide sequence ID" value="XM_018283598.1"/>
</dbReference>
<gene>
    <name evidence="2" type="ORF">VFPPC_04208</name>
</gene>
<dbReference type="PANTHER" id="PTHR46082">
    <property type="entry name" value="ATP/GTP-BINDING PROTEIN-RELATED"/>
    <property type="match status" value="1"/>
</dbReference>